<dbReference type="EMBL" id="JAUSQU010000001">
    <property type="protein sequence ID" value="MDP9848132.1"/>
    <property type="molecule type" value="Genomic_DNA"/>
</dbReference>
<reference evidence="2 3" key="1">
    <citation type="submission" date="2023-07" db="EMBL/GenBank/DDBJ databases">
        <title>Sequencing the genomes of 1000 actinobacteria strains.</title>
        <authorList>
            <person name="Klenk H.-P."/>
        </authorList>
    </citation>
    <scope>NUCLEOTIDE SEQUENCE [LARGE SCALE GENOMIC DNA]</scope>
    <source>
        <strain evidence="2 3">DSM 46740</strain>
    </source>
</reference>
<sequence>MRRRDAEMAGWEAQDDYYGEHPRPPKVTGSRSLTLSPRDPLTTIGSGPLSMISD</sequence>
<keyword evidence="3" id="KW-1185">Reference proteome</keyword>
<evidence type="ECO:0000313" key="3">
    <source>
        <dbReference type="Proteomes" id="UP001225356"/>
    </source>
</evidence>
<accession>A0ABT9QMY6</accession>
<protein>
    <submittedName>
        <fullName evidence="2">Uncharacterized protein</fullName>
    </submittedName>
</protein>
<proteinExistence type="predicted"/>
<comment type="caution">
    <text evidence="2">The sequence shown here is derived from an EMBL/GenBank/DDBJ whole genome shotgun (WGS) entry which is preliminary data.</text>
</comment>
<evidence type="ECO:0000256" key="1">
    <source>
        <dbReference type="SAM" id="MobiDB-lite"/>
    </source>
</evidence>
<dbReference type="RefSeq" id="WP_307565225.1">
    <property type="nucleotide sequence ID" value="NZ_JAUSQU010000001.1"/>
</dbReference>
<gene>
    <name evidence="2" type="ORF">J2853_007343</name>
</gene>
<organism evidence="2 3">
    <name type="scientific">Streptosporangium lutulentum</name>
    <dbReference type="NCBI Taxonomy" id="1461250"/>
    <lineage>
        <taxon>Bacteria</taxon>
        <taxon>Bacillati</taxon>
        <taxon>Actinomycetota</taxon>
        <taxon>Actinomycetes</taxon>
        <taxon>Streptosporangiales</taxon>
        <taxon>Streptosporangiaceae</taxon>
        <taxon>Streptosporangium</taxon>
    </lineage>
</organism>
<name>A0ABT9QMY6_9ACTN</name>
<evidence type="ECO:0000313" key="2">
    <source>
        <dbReference type="EMBL" id="MDP9848132.1"/>
    </source>
</evidence>
<dbReference type="Proteomes" id="UP001225356">
    <property type="component" value="Unassembled WGS sequence"/>
</dbReference>
<feature type="region of interest" description="Disordered" evidence="1">
    <location>
        <begin position="1"/>
        <end position="54"/>
    </location>
</feature>